<dbReference type="Proteomes" id="UP000249130">
    <property type="component" value="Unassembled WGS sequence"/>
</dbReference>
<proteinExistence type="predicted"/>
<keyword evidence="2" id="KW-1133">Transmembrane helix</keyword>
<feature type="region of interest" description="Disordered" evidence="1">
    <location>
        <begin position="588"/>
        <end position="637"/>
    </location>
</feature>
<evidence type="ECO:0000259" key="4">
    <source>
        <dbReference type="Pfam" id="PF20990"/>
    </source>
</evidence>
<feature type="transmembrane region" description="Helical" evidence="2">
    <location>
        <begin position="391"/>
        <end position="412"/>
    </location>
</feature>
<comment type="caution">
    <text evidence="5">The sequence shown here is derived from an EMBL/GenBank/DDBJ whole genome shotgun (WGS) entry which is preliminary data.</text>
</comment>
<evidence type="ECO:0000313" key="6">
    <source>
        <dbReference type="Proteomes" id="UP000249130"/>
    </source>
</evidence>
<accession>A0A327L6U3</accession>
<reference evidence="5 6" key="1">
    <citation type="submission" date="2017-07" db="EMBL/GenBank/DDBJ databases">
        <title>Draft Genome Sequences of Select Purple Nonsulfur Bacteria.</title>
        <authorList>
            <person name="Lasarre B."/>
            <person name="Mckinlay J.B."/>
        </authorList>
    </citation>
    <scope>NUCLEOTIDE SEQUENCE [LARGE SCALE GENOMIC DNA]</scope>
    <source>
        <strain evidence="5 6">DSM 5909</strain>
    </source>
</reference>
<feature type="transmembrane region" description="Helical" evidence="2">
    <location>
        <begin position="450"/>
        <end position="472"/>
    </location>
</feature>
<organism evidence="5 6">
    <name type="scientific">Rhodoplanes roseus</name>
    <dbReference type="NCBI Taxonomy" id="29409"/>
    <lineage>
        <taxon>Bacteria</taxon>
        <taxon>Pseudomonadati</taxon>
        <taxon>Pseudomonadota</taxon>
        <taxon>Alphaproteobacteria</taxon>
        <taxon>Hyphomicrobiales</taxon>
        <taxon>Nitrobacteraceae</taxon>
        <taxon>Rhodoplanes</taxon>
    </lineage>
</organism>
<feature type="transmembrane region" description="Helical" evidence="2">
    <location>
        <begin position="478"/>
        <end position="501"/>
    </location>
</feature>
<dbReference type="RefSeq" id="WP_111417067.1">
    <property type="nucleotide sequence ID" value="NZ_NPEX01000002.1"/>
</dbReference>
<feature type="domain" description="Predicted membrane protein YciQ-like C-terminal" evidence="4">
    <location>
        <begin position="283"/>
        <end position="563"/>
    </location>
</feature>
<protein>
    <recommendedName>
        <fullName evidence="7">DUF2207 domain-containing protein</fullName>
    </recommendedName>
</protein>
<evidence type="ECO:0000256" key="1">
    <source>
        <dbReference type="SAM" id="MobiDB-lite"/>
    </source>
</evidence>
<evidence type="ECO:0008006" key="7">
    <source>
        <dbReference type="Google" id="ProtNLM"/>
    </source>
</evidence>
<feature type="domain" description="DUF2207" evidence="3">
    <location>
        <begin position="33"/>
        <end position="223"/>
    </location>
</feature>
<evidence type="ECO:0000259" key="3">
    <source>
        <dbReference type="Pfam" id="PF09972"/>
    </source>
</evidence>
<sequence>MSARAALRRATLAIAVLVVAIATGLAPATAQERILSFLSDVSVERNGDLMVTETIRVQAEGRDIRRGILRDVPTVYTRRDGTRVEVGFDVLGVQRDGQAETFAREALANGVRLRIGSPETFLRSGPHTYVITYRTTRQIGFFDDVDELYWNATGTGWTFAIDVAEARITLPEAVPFRRSAFYTGPQGATGHDATVVEQRPGLIVFRTTRPLPPKSGLTVAAAWQKGIVAPPTDAQKLGWWLTDNLAVFIALAGGAGLLGYYMVAWVRVGRDPARGTIIPLFGPPEGFTAAAVRYVSRMGFDDRTFAAAIVDLGVRGHLTVADVGSLTRVSPRQGGSVLPAPERAVPQKLFVRGPVTLEQENHERIAAAKTALQRGLDAAYRGVLFRTNAGWAAAGVVGWIALAAAVVVTTFMTRGETVGGPLIVGTLFGSIGAFAGALLLYGLLRGQVKVAAFVVGAIFLVVFGGAGLLALTASADTLIGAVPGLVPVALAPVVALAFPLLKAPTPQGRKVMDQIEGFRRYLGTAEEERLEFLTPPQKTPELFERFLPYAIALDVENTWAQRFAGVLAAAGVGAAAAAWYTSDRGRDDPVGWTEKLGSGLTDTVSSSSTAPGSSGGSGSDGGGSSGGGGGGGGGSGW</sequence>
<dbReference type="InterPro" id="IPR048389">
    <property type="entry name" value="YciQ-like_C"/>
</dbReference>
<dbReference type="Pfam" id="PF09972">
    <property type="entry name" value="DUF2207"/>
    <property type="match status" value="1"/>
</dbReference>
<feature type="transmembrane region" description="Helical" evidence="2">
    <location>
        <begin position="418"/>
        <end position="443"/>
    </location>
</feature>
<gene>
    <name evidence="5" type="ORF">CH341_00430</name>
</gene>
<keyword evidence="2" id="KW-0812">Transmembrane</keyword>
<name>A0A327L6U3_9BRAD</name>
<dbReference type="EMBL" id="NPEX01000002">
    <property type="protein sequence ID" value="RAI46067.1"/>
    <property type="molecule type" value="Genomic_DNA"/>
</dbReference>
<keyword evidence="2" id="KW-0472">Membrane</keyword>
<feature type="transmembrane region" description="Helical" evidence="2">
    <location>
        <begin position="245"/>
        <end position="266"/>
    </location>
</feature>
<evidence type="ECO:0000313" key="5">
    <source>
        <dbReference type="EMBL" id="RAI46067.1"/>
    </source>
</evidence>
<feature type="compositionally biased region" description="Gly residues" evidence="1">
    <location>
        <begin position="613"/>
        <end position="637"/>
    </location>
</feature>
<keyword evidence="6" id="KW-1185">Reference proteome</keyword>
<dbReference type="AlphaFoldDB" id="A0A327L6U3"/>
<dbReference type="InterPro" id="IPR018702">
    <property type="entry name" value="DUF2207"/>
</dbReference>
<evidence type="ECO:0000256" key="2">
    <source>
        <dbReference type="SAM" id="Phobius"/>
    </source>
</evidence>
<dbReference type="Pfam" id="PF20990">
    <property type="entry name" value="DUF2207_C"/>
    <property type="match status" value="1"/>
</dbReference>